<protein>
    <submittedName>
        <fullName evidence="2">Uncharacterized protein</fullName>
    </submittedName>
</protein>
<comment type="caution">
    <text evidence="2">The sequence shown here is derived from an EMBL/GenBank/DDBJ whole genome shotgun (WGS) entry which is preliminary data.</text>
</comment>
<organism evidence="2">
    <name type="scientific">marine sediment metagenome</name>
    <dbReference type="NCBI Taxonomy" id="412755"/>
    <lineage>
        <taxon>unclassified sequences</taxon>
        <taxon>metagenomes</taxon>
        <taxon>ecological metagenomes</taxon>
    </lineage>
</organism>
<evidence type="ECO:0000256" key="1">
    <source>
        <dbReference type="SAM" id="Phobius"/>
    </source>
</evidence>
<keyword evidence="1" id="KW-1133">Transmembrane helix</keyword>
<proteinExistence type="predicted"/>
<feature type="transmembrane region" description="Helical" evidence="1">
    <location>
        <begin position="6"/>
        <end position="27"/>
    </location>
</feature>
<evidence type="ECO:0000313" key="2">
    <source>
        <dbReference type="EMBL" id="GAJ09397.1"/>
    </source>
</evidence>
<accession>X1V0P8</accession>
<sequence length="49" mass="5307">MAEEERKWPVVLGVGALVAVPLVILMLRPKPPPSEEPVGEQVSVEFVAL</sequence>
<gene>
    <name evidence="2" type="ORF">S12H4_45466</name>
</gene>
<reference evidence="2" key="1">
    <citation type="journal article" date="2014" name="Front. Microbiol.">
        <title>High frequency of phylogenetically diverse reductive dehalogenase-homologous genes in deep subseafloor sedimentary metagenomes.</title>
        <authorList>
            <person name="Kawai M."/>
            <person name="Futagami T."/>
            <person name="Toyoda A."/>
            <person name="Takaki Y."/>
            <person name="Nishi S."/>
            <person name="Hori S."/>
            <person name="Arai W."/>
            <person name="Tsubouchi T."/>
            <person name="Morono Y."/>
            <person name="Uchiyama I."/>
            <person name="Ito T."/>
            <person name="Fujiyama A."/>
            <person name="Inagaki F."/>
            <person name="Takami H."/>
        </authorList>
    </citation>
    <scope>NUCLEOTIDE SEQUENCE</scope>
    <source>
        <strain evidence="2">Expedition CK06-06</strain>
    </source>
</reference>
<name>X1V0P8_9ZZZZ</name>
<dbReference type="EMBL" id="BARW01028115">
    <property type="protein sequence ID" value="GAJ09397.1"/>
    <property type="molecule type" value="Genomic_DNA"/>
</dbReference>
<dbReference type="AlphaFoldDB" id="X1V0P8"/>
<keyword evidence="1" id="KW-0812">Transmembrane</keyword>
<keyword evidence="1" id="KW-0472">Membrane</keyword>